<feature type="domain" description="Amino acid transporter transmembrane" evidence="7">
    <location>
        <begin position="130"/>
        <end position="493"/>
    </location>
</feature>
<dbReference type="PANTHER" id="PTHR22950">
    <property type="entry name" value="AMINO ACID TRANSPORTER"/>
    <property type="match status" value="1"/>
</dbReference>
<keyword evidence="4 6" id="KW-1133">Transmembrane helix</keyword>
<keyword evidence="3 6" id="KW-0812">Transmembrane</keyword>
<evidence type="ECO:0000256" key="1">
    <source>
        <dbReference type="ARBA" id="ARBA00004141"/>
    </source>
</evidence>
<proteinExistence type="inferred from homology"/>
<dbReference type="GO" id="GO:0015179">
    <property type="term" value="F:L-amino acid transmembrane transporter activity"/>
    <property type="evidence" value="ECO:0007669"/>
    <property type="project" value="TreeGrafter"/>
</dbReference>
<evidence type="ECO:0000256" key="4">
    <source>
        <dbReference type="ARBA" id="ARBA00022989"/>
    </source>
</evidence>
<keyword evidence="5 6" id="KW-0472">Membrane</keyword>
<dbReference type="OrthoDB" id="40134at2759"/>
<sequence>MQAAYSGAADPQRELNLDEKAFHDSVAQPFGDGRKTSFVEYVFWADRQREREALDKTVVHTAGLSTLVHKIREKGKGGEKTEEAAVQEVQEVPADDFDDMVGLSERDIALANARRVLRQAGWASVFYLTIGMVPGILLYILFGAVAALSGVLISKMFCRLDSHRFPIKMYGDLAERIFGTPAKHLCSILQSIQLVLNVGLICLSVCPTASPFQVRVLTRRNLRQNGQGLSQIITGAPGSHTLCFSVCVVIWAICGIAIGQIRSLQGIGFLANSSVWLNLLIIFISMGFIANSAPNYVAAAAEYGIPAGPNVPTRVVAVVSQPIFAQVNGVFNMVFAYGGAMIFPEIMAEMRRPRDFIKGMAAAQLLIFTCYLLYGVFVYAYQGQYTLALAYQGVSGYAGQTIGNVLALITGIIAATLYGNIGLKVFYINIIEGLFRGPPLMSRMGHMIWIPLVFVYWALAFVVGSAIPSVGTLSGLVAAVCIFQFTYTFPPALMLGFDIKLDAAAEDEPWTAPGVTPKQIDTWRNLSRWKRGIFGGGNKRLLYKALNLLWFLAALATAGLGMWATSGRIWPYRWGRK</sequence>
<feature type="transmembrane region" description="Helical" evidence="6">
    <location>
        <begin position="473"/>
        <end position="493"/>
    </location>
</feature>
<dbReference type="Pfam" id="PF01490">
    <property type="entry name" value="Aa_trans"/>
    <property type="match status" value="1"/>
</dbReference>
<evidence type="ECO:0000256" key="5">
    <source>
        <dbReference type="ARBA" id="ARBA00023136"/>
    </source>
</evidence>
<comment type="similarity">
    <text evidence="2">Belongs to the amino acid/polyamine transporter 2 family.</text>
</comment>
<keyword evidence="9" id="KW-1185">Reference proteome</keyword>
<evidence type="ECO:0000313" key="9">
    <source>
        <dbReference type="Proteomes" id="UP000243876"/>
    </source>
</evidence>
<gene>
    <name evidence="8" type="primary">SPOSA6832_02491</name>
</gene>
<dbReference type="GO" id="GO:0016020">
    <property type="term" value="C:membrane"/>
    <property type="evidence" value="ECO:0007669"/>
    <property type="project" value="UniProtKB-SubCell"/>
</dbReference>
<feature type="transmembrane region" description="Helical" evidence="6">
    <location>
        <begin position="448"/>
        <end position="467"/>
    </location>
</feature>
<feature type="transmembrane region" description="Helical" evidence="6">
    <location>
        <begin position="323"/>
        <end position="344"/>
    </location>
</feature>
<feature type="transmembrane region" description="Helical" evidence="6">
    <location>
        <begin position="541"/>
        <end position="564"/>
    </location>
</feature>
<dbReference type="PANTHER" id="PTHR22950:SF461">
    <property type="entry name" value="AMINO ACID TRANSPORTER TRANSMEMBRANE DOMAIN-CONTAINING PROTEIN"/>
    <property type="match status" value="1"/>
</dbReference>
<feature type="transmembrane region" description="Helical" evidence="6">
    <location>
        <begin position="125"/>
        <end position="153"/>
    </location>
</feature>
<dbReference type="Proteomes" id="UP000243876">
    <property type="component" value="Unassembled WGS sequence"/>
</dbReference>
<dbReference type="InterPro" id="IPR013057">
    <property type="entry name" value="AA_transpt_TM"/>
</dbReference>
<dbReference type="EMBL" id="CENE01000009">
    <property type="protein sequence ID" value="CEQ40838.1"/>
    <property type="molecule type" value="Genomic_DNA"/>
</dbReference>
<comment type="subcellular location">
    <subcellularLocation>
        <location evidence="1">Membrane</location>
        <topology evidence="1">Multi-pass membrane protein</topology>
    </subcellularLocation>
</comment>
<feature type="transmembrane region" description="Helical" evidence="6">
    <location>
        <begin position="401"/>
        <end position="427"/>
    </location>
</feature>
<feature type="transmembrane region" description="Helical" evidence="6">
    <location>
        <begin position="232"/>
        <end position="257"/>
    </location>
</feature>
<evidence type="ECO:0000313" key="8">
    <source>
        <dbReference type="EMBL" id="CEQ40838.1"/>
    </source>
</evidence>
<evidence type="ECO:0000256" key="6">
    <source>
        <dbReference type="SAM" id="Phobius"/>
    </source>
</evidence>
<organism evidence="8 9">
    <name type="scientific">Sporidiobolus salmonicolor</name>
    <name type="common">Yeast-like fungus</name>
    <name type="synonym">Sporobolomyces salmonicolor</name>
    <dbReference type="NCBI Taxonomy" id="5005"/>
    <lineage>
        <taxon>Eukaryota</taxon>
        <taxon>Fungi</taxon>
        <taxon>Dikarya</taxon>
        <taxon>Basidiomycota</taxon>
        <taxon>Pucciniomycotina</taxon>
        <taxon>Microbotryomycetes</taxon>
        <taxon>Sporidiobolales</taxon>
        <taxon>Sporidiobolaceae</taxon>
        <taxon>Sporobolomyces</taxon>
    </lineage>
</organism>
<evidence type="ECO:0000256" key="3">
    <source>
        <dbReference type="ARBA" id="ARBA00022692"/>
    </source>
</evidence>
<accession>A0A0D6EM95</accession>
<reference evidence="9" key="1">
    <citation type="submission" date="2015-02" db="EMBL/GenBank/DDBJ databases">
        <authorList>
            <person name="Gon?alves P."/>
        </authorList>
    </citation>
    <scope>NUCLEOTIDE SEQUENCE [LARGE SCALE GENOMIC DNA]</scope>
</reference>
<dbReference type="AlphaFoldDB" id="A0A0D6EM95"/>
<feature type="transmembrane region" description="Helical" evidence="6">
    <location>
        <begin position="356"/>
        <end position="381"/>
    </location>
</feature>
<evidence type="ECO:0000259" key="7">
    <source>
        <dbReference type="Pfam" id="PF01490"/>
    </source>
</evidence>
<feature type="transmembrane region" description="Helical" evidence="6">
    <location>
        <begin position="269"/>
        <end position="290"/>
    </location>
</feature>
<evidence type="ECO:0000256" key="2">
    <source>
        <dbReference type="ARBA" id="ARBA00008066"/>
    </source>
</evidence>
<protein>
    <submittedName>
        <fullName evidence="8">SPOSA6832_02491-mRNA-1:cds</fullName>
    </submittedName>
</protein>
<name>A0A0D6EM95_SPOSA</name>